<protein>
    <submittedName>
        <fullName evidence="1">Uncharacterized protein</fullName>
    </submittedName>
</protein>
<evidence type="ECO:0000313" key="2">
    <source>
        <dbReference type="Proteomes" id="UP001221757"/>
    </source>
</evidence>
<accession>A0AAD7GZQ8</accession>
<sequence length="152" mass="15512">MLSLTHAYLGRPPSVLVLNGPSIYISNSPPAPSSCSPPPPPRTILSRPVSCSTSNAVVIADCQFLIAAHTNDASTIVGDTSRRAVLTAGGCSIVQKFSGTEAEEMTAAVMAAHASIIMSVCDAGKGFSGVMEGDAALNDKFCLARPSTVTGC</sequence>
<organism evidence="1 2">
    <name type="scientific">Mycena rosella</name>
    <name type="common">Pink bonnet</name>
    <name type="synonym">Agaricus rosellus</name>
    <dbReference type="NCBI Taxonomy" id="1033263"/>
    <lineage>
        <taxon>Eukaryota</taxon>
        <taxon>Fungi</taxon>
        <taxon>Dikarya</taxon>
        <taxon>Basidiomycota</taxon>
        <taxon>Agaricomycotina</taxon>
        <taxon>Agaricomycetes</taxon>
        <taxon>Agaricomycetidae</taxon>
        <taxon>Agaricales</taxon>
        <taxon>Marasmiineae</taxon>
        <taxon>Mycenaceae</taxon>
        <taxon>Mycena</taxon>
    </lineage>
</organism>
<proteinExistence type="predicted"/>
<name>A0AAD7GZQ8_MYCRO</name>
<dbReference type="Proteomes" id="UP001221757">
    <property type="component" value="Unassembled WGS sequence"/>
</dbReference>
<dbReference type="EMBL" id="JARKIE010000003">
    <property type="protein sequence ID" value="KAJ7708897.1"/>
    <property type="molecule type" value="Genomic_DNA"/>
</dbReference>
<dbReference type="AlphaFoldDB" id="A0AAD7GZQ8"/>
<keyword evidence="2" id="KW-1185">Reference proteome</keyword>
<reference evidence="1" key="1">
    <citation type="submission" date="2023-03" db="EMBL/GenBank/DDBJ databases">
        <title>Massive genome expansion in bonnet fungi (Mycena s.s.) driven by repeated elements and novel gene families across ecological guilds.</title>
        <authorList>
            <consortium name="Lawrence Berkeley National Laboratory"/>
            <person name="Harder C.B."/>
            <person name="Miyauchi S."/>
            <person name="Viragh M."/>
            <person name="Kuo A."/>
            <person name="Thoen E."/>
            <person name="Andreopoulos B."/>
            <person name="Lu D."/>
            <person name="Skrede I."/>
            <person name="Drula E."/>
            <person name="Henrissat B."/>
            <person name="Morin E."/>
            <person name="Kohler A."/>
            <person name="Barry K."/>
            <person name="LaButti K."/>
            <person name="Morin E."/>
            <person name="Salamov A."/>
            <person name="Lipzen A."/>
            <person name="Mereny Z."/>
            <person name="Hegedus B."/>
            <person name="Baldrian P."/>
            <person name="Stursova M."/>
            <person name="Weitz H."/>
            <person name="Taylor A."/>
            <person name="Grigoriev I.V."/>
            <person name="Nagy L.G."/>
            <person name="Martin F."/>
            <person name="Kauserud H."/>
        </authorList>
    </citation>
    <scope>NUCLEOTIDE SEQUENCE</scope>
    <source>
        <strain evidence="1">CBHHK067</strain>
    </source>
</reference>
<gene>
    <name evidence="1" type="ORF">B0H17DRAFT_1191399</name>
</gene>
<evidence type="ECO:0000313" key="1">
    <source>
        <dbReference type="EMBL" id="KAJ7708897.1"/>
    </source>
</evidence>
<comment type="caution">
    <text evidence="1">The sequence shown here is derived from an EMBL/GenBank/DDBJ whole genome shotgun (WGS) entry which is preliminary data.</text>
</comment>